<proteinExistence type="predicted"/>
<feature type="region of interest" description="Disordered" evidence="1">
    <location>
        <begin position="38"/>
        <end position="58"/>
    </location>
</feature>
<dbReference type="AlphaFoldDB" id="A0A8H7F4W5"/>
<evidence type="ECO:0000256" key="1">
    <source>
        <dbReference type="SAM" id="MobiDB-lite"/>
    </source>
</evidence>
<dbReference type="EMBL" id="JABXXO010000006">
    <property type="protein sequence ID" value="KAF7776783.1"/>
    <property type="molecule type" value="Genomic_DNA"/>
</dbReference>
<gene>
    <name evidence="2" type="ORF">Agabi119p4_5176</name>
</gene>
<evidence type="ECO:0000313" key="2">
    <source>
        <dbReference type="EMBL" id="KAF7776783.1"/>
    </source>
</evidence>
<sequence length="847" mass="95251">MQCIWQLSARLSAHGLRRAPSVTYGRCSRLVSTAPSVGFCPTPPPSDSRSTHKTPSRLSLDATHAVHKSLKDRALEHGFHVVNSLRYAALPESQKQDKMWDKIRTTLVSYPPGVSPRLPAHALIHGLVRTGMPMQASALATSMMNSGFRIRYKTLEKVVDGLAKSAADIKAVPHETIHFKEYMANLLGTPKILSLNSSMSSNPSTVFALELLQAAKEGGSQRSNVMFDTLITLCLINGEIILAALLFGALVKDWEHRSVVLTQMTAGLPEAPEATQPSTDVNKASRYHLMTKPLQPQHGTLNDVMAPIREKLIKATIEDVNTPEFQETLQSLAYLASLLDERKLPFDRISSIVHALANCPTVENWVWVTKGRDIVCVPANRYFHDVLLRLIRSLPDEKPRQRSIVISSSKITSIKYQLVHSAHGMQPPLDLATYNTLMHYALRNRFSPALAQQVYEHMTVKRKRPIRKSAVSHGIFLRAATLYGRKDAIGEPLQALPGFFGSLSWQPVVPAKPKVSTLPRRLVPAGRSEIKLPPAPPLEAVMKDRVSFSIYLSALLSCQKQKTVYQIMLRYLPYFARINYTNNAPSYLPIKQDAWDRSVANAASLGPHILCSFIVALTRSLRFHNIMTLFKIILSASEKSMEGEGRGWAVPVTIYTAVLQGRYLAYKRRSRRWIPEHPTTLERLLQITNDIYDTVMYDVRNGVEWVGTPDARFYGAVLKILSSLIPAPKSSIKDAKRHLELARERYAHTGLIENRRLEPLMQKVAVDMQEDGYTVPVGFQYLFLDKGMTFFENHSHTPELERRPSAFKKSFKTGGPYSIPIYNHKTIPLRRHFPSRNKTSPKRRTSE</sequence>
<evidence type="ECO:0000313" key="3">
    <source>
        <dbReference type="Proteomes" id="UP000629468"/>
    </source>
</evidence>
<organism evidence="2 3">
    <name type="scientific">Agaricus bisporus var. burnettii</name>
    <dbReference type="NCBI Taxonomy" id="192524"/>
    <lineage>
        <taxon>Eukaryota</taxon>
        <taxon>Fungi</taxon>
        <taxon>Dikarya</taxon>
        <taxon>Basidiomycota</taxon>
        <taxon>Agaricomycotina</taxon>
        <taxon>Agaricomycetes</taxon>
        <taxon>Agaricomycetidae</taxon>
        <taxon>Agaricales</taxon>
        <taxon>Agaricineae</taxon>
        <taxon>Agaricaceae</taxon>
        <taxon>Agaricus</taxon>
    </lineage>
</organism>
<accession>A0A8H7F4W5</accession>
<protein>
    <submittedName>
        <fullName evidence="2">Uncharacterized protein</fullName>
    </submittedName>
</protein>
<reference evidence="2 3" key="1">
    <citation type="journal article" name="Sci. Rep.">
        <title>Telomere-to-telomere assembled and centromere annotated genomes of the two main subspecies of the button mushroom Agaricus bisporus reveal especially polymorphic chromosome ends.</title>
        <authorList>
            <person name="Sonnenberg A.S.M."/>
            <person name="Sedaghat-Telgerd N."/>
            <person name="Lavrijssen B."/>
            <person name="Ohm R.A."/>
            <person name="Hendrickx P.M."/>
            <person name="Scholtmeijer K."/>
            <person name="Baars J.J.P."/>
            <person name="van Peer A."/>
        </authorList>
    </citation>
    <scope>NUCLEOTIDE SEQUENCE [LARGE SCALE GENOMIC DNA]</scope>
    <source>
        <strain evidence="2 3">H119_p4</strain>
    </source>
</reference>
<dbReference type="Proteomes" id="UP000629468">
    <property type="component" value="Unassembled WGS sequence"/>
</dbReference>
<comment type="caution">
    <text evidence="2">The sequence shown here is derived from an EMBL/GenBank/DDBJ whole genome shotgun (WGS) entry which is preliminary data.</text>
</comment>
<name>A0A8H7F4W5_AGABI</name>